<keyword evidence="6" id="KW-1185">Reference proteome</keyword>
<dbReference type="EMBL" id="QGGO01000020">
    <property type="protein sequence ID" value="PWK22388.1"/>
    <property type="molecule type" value="Genomic_DNA"/>
</dbReference>
<accession>A0A316DY78</accession>
<evidence type="ECO:0000256" key="1">
    <source>
        <dbReference type="ARBA" id="ARBA00006739"/>
    </source>
</evidence>
<evidence type="ECO:0000313" key="6">
    <source>
        <dbReference type="Proteomes" id="UP000245489"/>
    </source>
</evidence>
<evidence type="ECO:0000256" key="2">
    <source>
        <dbReference type="ARBA" id="ARBA00022676"/>
    </source>
</evidence>
<evidence type="ECO:0000313" key="5">
    <source>
        <dbReference type="EMBL" id="PWK22388.1"/>
    </source>
</evidence>
<dbReference type="InterPro" id="IPR029044">
    <property type="entry name" value="Nucleotide-diphossugar_trans"/>
</dbReference>
<dbReference type="Gene3D" id="3.90.550.10">
    <property type="entry name" value="Spore Coat Polysaccharide Biosynthesis Protein SpsA, Chain A"/>
    <property type="match status" value="1"/>
</dbReference>
<dbReference type="AlphaFoldDB" id="A0A316DY78"/>
<dbReference type="Proteomes" id="UP000245489">
    <property type="component" value="Unassembled WGS sequence"/>
</dbReference>
<keyword evidence="3 5" id="KW-0808">Transferase</keyword>
<dbReference type="OrthoDB" id="9771846at2"/>
<comment type="similarity">
    <text evidence="1">Belongs to the glycosyltransferase 2 family.</text>
</comment>
<feature type="domain" description="Glycosyltransferase 2-like" evidence="4">
    <location>
        <begin position="6"/>
        <end position="143"/>
    </location>
</feature>
<dbReference type="SUPFAM" id="SSF53448">
    <property type="entry name" value="Nucleotide-diphospho-sugar transferases"/>
    <property type="match status" value="1"/>
</dbReference>
<comment type="caution">
    <text evidence="5">The sequence shown here is derived from an EMBL/GenBank/DDBJ whole genome shotgun (WGS) entry which is preliminary data.</text>
</comment>
<evidence type="ECO:0000259" key="4">
    <source>
        <dbReference type="Pfam" id="PF00535"/>
    </source>
</evidence>
<dbReference type="Pfam" id="PF00535">
    <property type="entry name" value="Glycos_transf_2"/>
    <property type="match status" value="1"/>
</dbReference>
<dbReference type="InterPro" id="IPR001173">
    <property type="entry name" value="Glyco_trans_2-like"/>
</dbReference>
<reference evidence="5 6" key="1">
    <citation type="submission" date="2018-05" db="EMBL/GenBank/DDBJ databases">
        <title>Genomic Encyclopedia of Archaeal and Bacterial Type Strains, Phase II (KMG-II): from individual species to whole genera.</title>
        <authorList>
            <person name="Goeker M."/>
        </authorList>
    </citation>
    <scope>NUCLEOTIDE SEQUENCE [LARGE SCALE GENOMIC DNA]</scope>
    <source>
        <strain evidence="5 6">DSM 22214</strain>
    </source>
</reference>
<evidence type="ECO:0000256" key="3">
    <source>
        <dbReference type="ARBA" id="ARBA00022679"/>
    </source>
</evidence>
<dbReference type="PANTHER" id="PTHR43179:SF12">
    <property type="entry name" value="GALACTOFURANOSYLTRANSFERASE GLFT2"/>
    <property type="match status" value="1"/>
</dbReference>
<dbReference type="GO" id="GO:0016757">
    <property type="term" value="F:glycosyltransferase activity"/>
    <property type="evidence" value="ECO:0007669"/>
    <property type="project" value="UniProtKB-KW"/>
</dbReference>
<protein>
    <submittedName>
        <fullName evidence="5">GT2 family glycosyltransferase</fullName>
    </submittedName>
</protein>
<dbReference type="PANTHER" id="PTHR43179">
    <property type="entry name" value="RHAMNOSYLTRANSFERASE WBBL"/>
    <property type="match status" value="1"/>
</dbReference>
<gene>
    <name evidence="5" type="ORF">LV89_03453</name>
</gene>
<proteinExistence type="inferred from homology"/>
<keyword evidence="2" id="KW-0328">Glycosyltransferase</keyword>
<sequence length="275" mass="31428">MKTLAVLITCFNRKNITKKCLSYLYVQQLPKGYQIDVYLTDDGCTDGTADMVKTFFPLVNIVQGNGKLFWNRGMYKAWETATATQKYDYYLWLNDDTFLFKDALSAIIKTSELTDNESIIVGTVKSASTGKVSYGGRNEAGELIIPNGKTQKCHHFNGNVVLVPSFVYKKLGNLDPIFHHAMGDFDYGMRAIKSGINAYITQDILGTCELHESFPKWCSPAISIRKRIKFLYLSSCDCYPPHFFIFESRHYGLFRAIKHYITIHTRVIFPKLWVS</sequence>
<organism evidence="5 6">
    <name type="scientific">Arcicella aurantiaca</name>
    <dbReference type="NCBI Taxonomy" id="591202"/>
    <lineage>
        <taxon>Bacteria</taxon>
        <taxon>Pseudomonadati</taxon>
        <taxon>Bacteroidota</taxon>
        <taxon>Cytophagia</taxon>
        <taxon>Cytophagales</taxon>
        <taxon>Flectobacillaceae</taxon>
        <taxon>Arcicella</taxon>
    </lineage>
</organism>
<name>A0A316DY78_9BACT</name>
<dbReference type="RefSeq" id="WP_109744146.1">
    <property type="nucleotide sequence ID" value="NZ_QGGO01000020.1"/>
</dbReference>